<keyword evidence="2" id="KW-1185">Reference proteome</keyword>
<comment type="caution">
    <text evidence="1">The sequence shown here is derived from an EMBL/GenBank/DDBJ whole genome shotgun (WGS) entry which is preliminary data.</text>
</comment>
<gene>
    <name evidence="1" type="ORF">PMIN01_12954</name>
</gene>
<accession>A0A9P6KKA7</accession>
<evidence type="ECO:0000313" key="1">
    <source>
        <dbReference type="EMBL" id="KAF9729264.1"/>
    </source>
</evidence>
<name>A0A9P6KKA7_9PLEO</name>
<dbReference type="Proteomes" id="UP000756921">
    <property type="component" value="Unassembled WGS sequence"/>
</dbReference>
<sequence>MDSALPSWTTINATCTHPPPNWHVNPAHISVSEPYIYVANTTGNRALLERCAGSPPTFYVDSTMPADAIGCVLVAHVVKGTASEAWQCFMDARLEGQWGVMDKTGGGVTTNGVGVGGLAVLGLAAVGAVFGAL</sequence>
<evidence type="ECO:0000313" key="2">
    <source>
        <dbReference type="Proteomes" id="UP000756921"/>
    </source>
</evidence>
<dbReference type="OrthoDB" id="3766452at2759"/>
<dbReference type="AlphaFoldDB" id="A0A9P6KKA7"/>
<dbReference type="EMBL" id="WJXW01000017">
    <property type="protein sequence ID" value="KAF9729264.1"/>
    <property type="molecule type" value="Genomic_DNA"/>
</dbReference>
<protein>
    <submittedName>
        <fullName evidence="1">Uncharacterized protein</fullName>
    </submittedName>
</protein>
<reference evidence="1" key="1">
    <citation type="journal article" date="2020" name="Mol. Plant Microbe Interact.">
        <title>Genome Sequence of the Biocontrol Agent Coniothyrium minitans strain Conio (IMI 134523).</title>
        <authorList>
            <person name="Patel D."/>
            <person name="Shittu T.A."/>
            <person name="Baroncelli R."/>
            <person name="Muthumeenakshi S."/>
            <person name="Osborne T.H."/>
            <person name="Janganan T.K."/>
            <person name="Sreenivasaprasad S."/>
        </authorList>
    </citation>
    <scope>NUCLEOTIDE SEQUENCE</scope>
    <source>
        <strain evidence="1">Conio</strain>
    </source>
</reference>
<organism evidence="1 2">
    <name type="scientific">Paraphaeosphaeria minitans</name>
    <dbReference type="NCBI Taxonomy" id="565426"/>
    <lineage>
        <taxon>Eukaryota</taxon>
        <taxon>Fungi</taxon>
        <taxon>Dikarya</taxon>
        <taxon>Ascomycota</taxon>
        <taxon>Pezizomycotina</taxon>
        <taxon>Dothideomycetes</taxon>
        <taxon>Pleosporomycetidae</taxon>
        <taxon>Pleosporales</taxon>
        <taxon>Massarineae</taxon>
        <taxon>Didymosphaeriaceae</taxon>
        <taxon>Paraphaeosphaeria</taxon>
    </lineage>
</organism>
<proteinExistence type="predicted"/>